<dbReference type="HOGENOM" id="CLU_1936090_0_0_6"/>
<dbReference type="OrthoDB" id="6401996at2"/>
<protein>
    <recommendedName>
        <fullName evidence="2">DUF3592 domain-containing protein</fullName>
    </recommendedName>
</protein>
<dbReference type="Pfam" id="PF12158">
    <property type="entry name" value="DUF3592"/>
    <property type="match status" value="1"/>
</dbReference>
<proteinExistence type="predicted"/>
<feature type="domain" description="DUF3592" evidence="2">
    <location>
        <begin position="33"/>
        <end position="105"/>
    </location>
</feature>
<keyword evidence="1" id="KW-0472">Membrane</keyword>
<comment type="caution">
    <text evidence="3">The sequence shown here is derived from an EMBL/GenBank/DDBJ whole genome shotgun (WGS) entry which is preliminary data.</text>
</comment>
<dbReference type="EMBL" id="AAOJ01000001">
    <property type="protein sequence ID" value="EAS65665.1"/>
    <property type="molecule type" value="Genomic_DNA"/>
</dbReference>
<dbReference type="AlphaFoldDB" id="Q1ZWP5"/>
<evidence type="ECO:0000313" key="4">
    <source>
        <dbReference type="Proteomes" id="UP000001603"/>
    </source>
</evidence>
<dbReference type="InterPro" id="IPR021994">
    <property type="entry name" value="DUF3592"/>
</dbReference>
<gene>
    <name evidence="3" type="ORF">VAS14_10149</name>
</gene>
<dbReference type="RefSeq" id="WP_005364394.1">
    <property type="nucleotide sequence ID" value="NZ_CH902599.1"/>
</dbReference>
<evidence type="ECO:0000256" key="1">
    <source>
        <dbReference type="SAM" id="Phobius"/>
    </source>
</evidence>
<evidence type="ECO:0000313" key="3">
    <source>
        <dbReference type="EMBL" id="EAS65665.1"/>
    </source>
</evidence>
<name>Q1ZWP5_PHOAS</name>
<keyword evidence="1" id="KW-0812">Transmembrane</keyword>
<feature type="transmembrane region" description="Helical" evidence="1">
    <location>
        <begin position="6"/>
        <end position="23"/>
    </location>
</feature>
<accession>Q1ZWP5</accession>
<feature type="transmembrane region" description="Helical" evidence="1">
    <location>
        <begin position="108"/>
        <end position="127"/>
    </location>
</feature>
<reference evidence="3 4" key="1">
    <citation type="journal article" date="2009" name="Proc. Natl. Acad. Sci. U.S.A.">
        <title>The genomic basis of trophic strategy in marine bacteria.</title>
        <authorList>
            <person name="Lauro F.M."/>
            <person name="McDougald D."/>
            <person name="Thomas T."/>
            <person name="Williams T.J."/>
            <person name="Egan S."/>
            <person name="Rice S."/>
            <person name="DeMaere M.Z."/>
            <person name="Ting L."/>
            <person name="Ertan H."/>
            <person name="Johnson J."/>
            <person name="Ferriera S."/>
            <person name="Lapidus A."/>
            <person name="Anderson I."/>
            <person name="Kyrpides N."/>
            <person name="Munk A.C."/>
            <person name="Detter C."/>
            <person name="Han C.S."/>
            <person name="Brown M.V."/>
            <person name="Robb F.T."/>
            <person name="Kjelleberg S."/>
            <person name="Cavicchioli R."/>
        </authorList>
    </citation>
    <scope>NUCLEOTIDE SEQUENCE [LARGE SCALE GENOMIC DNA]</scope>
    <source>
        <strain evidence="3 4">S14</strain>
    </source>
</reference>
<sequence>MNIAPLFAAILFSVLGVYICYDYRRFNKNAIKTQGKIISYDEYYSKDNDNIKRKMYRPYFEVTVNKQTYSVKSKTSFHYKVIPVGQYIDVLYQKGDEKNARLAKGNEIGLGFLFIAISIPAYYFGLFHDL</sequence>
<dbReference type="Proteomes" id="UP000001603">
    <property type="component" value="Unassembled WGS sequence"/>
</dbReference>
<evidence type="ECO:0000259" key="2">
    <source>
        <dbReference type="Pfam" id="PF12158"/>
    </source>
</evidence>
<organism evidence="3 4">
    <name type="scientific">Photobacterium angustum (strain S14 / CCUG 15956)</name>
    <name type="common">Vibrio sp. (strain S14 / CCUG 15956)</name>
    <dbReference type="NCBI Taxonomy" id="314292"/>
    <lineage>
        <taxon>Bacteria</taxon>
        <taxon>Pseudomonadati</taxon>
        <taxon>Pseudomonadota</taxon>
        <taxon>Gammaproteobacteria</taxon>
        <taxon>Vibrionales</taxon>
        <taxon>Vibrionaceae</taxon>
        <taxon>Photobacterium</taxon>
    </lineage>
</organism>
<dbReference type="eggNOG" id="ENOG5033WHX">
    <property type="taxonomic scope" value="Bacteria"/>
</dbReference>
<keyword evidence="1" id="KW-1133">Transmembrane helix</keyword>